<accession>A0A410PSK6</accession>
<dbReference type="KEGG" id="amij:EQM06_00740"/>
<gene>
    <name evidence="1" type="ORF">EQM06_00740</name>
</gene>
<dbReference type="AlphaFoldDB" id="A0A410PSK6"/>
<reference evidence="1 2" key="1">
    <citation type="submission" date="2019-01" db="EMBL/GenBank/DDBJ databases">
        <title>Draft genomes of a novel of Aminipila strains.</title>
        <authorList>
            <person name="Ma S."/>
        </authorList>
    </citation>
    <scope>NUCLEOTIDE SEQUENCE [LARGE SCALE GENOMIC DNA]</scope>
    <source>
        <strain evidence="2">JN-39</strain>
    </source>
</reference>
<organism evidence="1 2">
    <name type="scientific">Aminipila luticellarii</name>
    <dbReference type="NCBI Taxonomy" id="2507160"/>
    <lineage>
        <taxon>Bacteria</taxon>
        <taxon>Bacillati</taxon>
        <taxon>Bacillota</taxon>
        <taxon>Clostridia</taxon>
        <taxon>Peptostreptococcales</taxon>
        <taxon>Anaerovoracaceae</taxon>
        <taxon>Aminipila</taxon>
    </lineage>
</organism>
<dbReference type="RefSeq" id="WP_128744520.1">
    <property type="nucleotide sequence ID" value="NZ_CP035281.1"/>
</dbReference>
<sequence>MKEIRMGIGFTTGRRNFRKVLATYINTWNASKASLQKDVKLSLHLFVAYDVEYHHTKSTDYTNLSQEIVDTFDSITFVGAKNALRSVEKLRRSGEFTQAELTSVFGAGYAGKRNAVLYAAIENQMNALLFLDDDEYPLAVTNNHNICLWSGQQVFLSHIKEIENADYTNGFHCGYISPIPQVKFNDMLSEQDFRLFIEAISNDIISWPNIKNLMESGGVTYASTDVLTQNDASDVPLIGGCKFISGANLCINLNKPDKSLPFFNPPGARGEDTFLSTMLQDRVVRRIPCYTFHDGFSIYQYLLEGVLPIHLSEITANSSTINTRFLNACIGWVRYKPLLVYITDPEEYEQRMHFLKSALAETLPKMAAHFHDDRFFTMMTEFERYAKNVKRHYNQFLLTQRTWKKLLRVILS</sequence>
<evidence type="ECO:0000313" key="1">
    <source>
        <dbReference type="EMBL" id="QAT41866.1"/>
    </source>
</evidence>
<dbReference type="OrthoDB" id="39946at2"/>
<dbReference type="Proteomes" id="UP000287601">
    <property type="component" value="Chromosome"/>
</dbReference>
<keyword evidence="2" id="KW-1185">Reference proteome</keyword>
<evidence type="ECO:0000313" key="2">
    <source>
        <dbReference type="Proteomes" id="UP000287601"/>
    </source>
</evidence>
<proteinExistence type="predicted"/>
<protein>
    <submittedName>
        <fullName evidence="1">Uncharacterized protein</fullName>
    </submittedName>
</protein>
<dbReference type="EMBL" id="CP035281">
    <property type="protein sequence ID" value="QAT41866.1"/>
    <property type="molecule type" value="Genomic_DNA"/>
</dbReference>
<name>A0A410PSK6_9FIRM</name>